<sequence>MSVFNASSAMSFLEAFTRAAKHQHVSGRAQRGLFAGRDKAFGNNVSFSKRKTRRAWKVNHQWKHLYSEALDEKIGLNVTTHTLRCVDKAGGLDNYLLSLKKESDLGVKGLKARDRIVEALANAAAATNAAEAVSQ</sequence>
<name>K3X5B7_GLOUD</name>
<dbReference type="Gene3D" id="2.30.170.40">
    <property type="entry name" value="Ribosomal protein L28/L24"/>
    <property type="match status" value="1"/>
</dbReference>
<dbReference type="Pfam" id="PF00830">
    <property type="entry name" value="Ribosomal_L28"/>
    <property type="match status" value="1"/>
</dbReference>
<dbReference type="PANTHER" id="PTHR13528">
    <property type="entry name" value="39S RIBOSOMAL PROTEIN L28, MITOCHONDRIAL"/>
    <property type="match status" value="1"/>
</dbReference>
<evidence type="ECO:0000256" key="2">
    <source>
        <dbReference type="ARBA" id="ARBA00022980"/>
    </source>
</evidence>
<dbReference type="GO" id="GO:0003735">
    <property type="term" value="F:structural constituent of ribosome"/>
    <property type="evidence" value="ECO:0007669"/>
    <property type="project" value="InterPro"/>
</dbReference>
<dbReference type="STRING" id="431595.K3X5B7"/>
<reference evidence="5" key="3">
    <citation type="submission" date="2015-02" db="UniProtKB">
        <authorList>
            <consortium name="EnsemblProtists"/>
        </authorList>
    </citation>
    <scope>IDENTIFICATION</scope>
    <source>
        <strain evidence="5">DAOM BR144</strain>
    </source>
</reference>
<evidence type="ECO:0000256" key="3">
    <source>
        <dbReference type="ARBA" id="ARBA00023274"/>
    </source>
</evidence>
<dbReference type="AlphaFoldDB" id="K3X5B7"/>
<evidence type="ECO:0000313" key="5">
    <source>
        <dbReference type="EnsemblProtists" id="PYU1_T012416"/>
    </source>
</evidence>
<evidence type="ECO:0000256" key="1">
    <source>
        <dbReference type="ARBA" id="ARBA00008760"/>
    </source>
</evidence>
<dbReference type="OMA" id="KVNHQWK"/>
<reference evidence="6" key="2">
    <citation type="submission" date="2010-04" db="EMBL/GenBank/DDBJ databases">
        <authorList>
            <person name="Buell R."/>
            <person name="Hamilton J."/>
            <person name="Hostetler J."/>
        </authorList>
    </citation>
    <scope>NUCLEOTIDE SEQUENCE [LARGE SCALE GENOMIC DNA]</scope>
    <source>
        <strain evidence="6">DAOM:BR144</strain>
    </source>
</reference>
<comment type="similarity">
    <text evidence="1">Belongs to the bacterial ribosomal protein bL28 family.</text>
</comment>
<dbReference type="InterPro" id="IPR026569">
    <property type="entry name" value="Ribosomal_bL28"/>
</dbReference>
<dbReference type="SUPFAM" id="SSF143800">
    <property type="entry name" value="L28p-like"/>
    <property type="match status" value="1"/>
</dbReference>
<dbReference type="EnsemblProtists" id="PYU1_T012416">
    <property type="protein sequence ID" value="PYU1_T012416"/>
    <property type="gene ID" value="PYU1_G012390"/>
</dbReference>
<dbReference type="PANTHER" id="PTHR13528:SF2">
    <property type="entry name" value="LARGE RIBOSOMAL SUBUNIT PROTEIN BL28M"/>
    <property type="match status" value="1"/>
</dbReference>
<dbReference type="HOGENOM" id="CLU_064548_4_0_1"/>
<dbReference type="GO" id="GO:0005762">
    <property type="term" value="C:mitochondrial large ribosomal subunit"/>
    <property type="evidence" value="ECO:0007669"/>
    <property type="project" value="TreeGrafter"/>
</dbReference>
<dbReference type="EMBL" id="GL376610">
    <property type="status" value="NOT_ANNOTATED_CDS"/>
    <property type="molecule type" value="Genomic_DNA"/>
</dbReference>
<protein>
    <recommendedName>
        <fullName evidence="4">Large ribosomal subunit protein bL28m</fullName>
    </recommendedName>
</protein>
<keyword evidence="6" id="KW-1185">Reference proteome</keyword>
<organism evidence="5 6">
    <name type="scientific">Globisporangium ultimum (strain ATCC 200006 / CBS 805.95 / DAOM BR144)</name>
    <name type="common">Pythium ultimum</name>
    <dbReference type="NCBI Taxonomy" id="431595"/>
    <lineage>
        <taxon>Eukaryota</taxon>
        <taxon>Sar</taxon>
        <taxon>Stramenopiles</taxon>
        <taxon>Oomycota</taxon>
        <taxon>Peronosporomycetes</taxon>
        <taxon>Pythiales</taxon>
        <taxon>Pythiaceae</taxon>
        <taxon>Globisporangium</taxon>
    </lineage>
</organism>
<dbReference type="eggNOG" id="KOG3278">
    <property type="taxonomic scope" value="Eukaryota"/>
</dbReference>
<dbReference type="Proteomes" id="UP000019132">
    <property type="component" value="Unassembled WGS sequence"/>
</dbReference>
<accession>K3X5B7</accession>
<dbReference type="InParanoid" id="K3X5B7"/>
<evidence type="ECO:0000313" key="6">
    <source>
        <dbReference type="Proteomes" id="UP000019132"/>
    </source>
</evidence>
<evidence type="ECO:0000256" key="4">
    <source>
        <dbReference type="ARBA" id="ARBA00035269"/>
    </source>
</evidence>
<proteinExistence type="inferred from homology"/>
<dbReference type="InterPro" id="IPR034704">
    <property type="entry name" value="Ribosomal_bL28/bL31-like_sf"/>
</dbReference>
<dbReference type="VEuPathDB" id="FungiDB:PYU1_G012390"/>
<dbReference type="InterPro" id="IPR037147">
    <property type="entry name" value="Ribosomal_bL28_sf"/>
</dbReference>
<reference evidence="6" key="1">
    <citation type="journal article" date="2010" name="Genome Biol.">
        <title>Genome sequence of the necrotrophic plant pathogen Pythium ultimum reveals original pathogenicity mechanisms and effector repertoire.</title>
        <authorList>
            <person name="Levesque C.A."/>
            <person name="Brouwer H."/>
            <person name="Cano L."/>
            <person name="Hamilton J.P."/>
            <person name="Holt C."/>
            <person name="Huitema E."/>
            <person name="Raffaele S."/>
            <person name="Robideau G.P."/>
            <person name="Thines M."/>
            <person name="Win J."/>
            <person name="Zerillo M.M."/>
            <person name="Beakes G.W."/>
            <person name="Boore J.L."/>
            <person name="Busam D."/>
            <person name="Dumas B."/>
            <person name="Ferriera S."/>
            <person name="Fuerstenberg S.I."/>
            <person name="Gachon C.M."/>
            <person name="Gaulin E."/>
            <person name="Govers F."/>
            <person name="Grenville-Briggs L."/>
            <person name="Horner N."/>
            <person name="Hostetler J."/>
            <person name="Jiang R.H."/>
            <person name="Johnson J."/>
            <person name="Krajaejun T."/>
            <person name="Lin H."/>
            <person name="Meijer H.J."/>
            <person name="Moore B."/>
            <person name="Morris P."/>
            <person name="Phuntmart V."/>
            <person name="Puiu D."/>
            <person name="Shetty J."/>
            <person name="Stajich J.E."/>
            <person name="Tripathy S."/>
            <person name="Wawra S."/>
            <person name="van West P."/>
            <person name="Whitty B.R."/>
            <person name="Coutinho P.M."/>
            <person name="Henrissat B."/>
            <person name="Martin F."/>
            <person name="Thomas P.D."/>
            <person name="Tyler B.M."/>
            <person name="De Vries R.P."/>
            <person name="Kamoun S."/>
            <person name="Yandell M."/>
            <person name="Tisserat N."/>
            <person name="Buell C.R."/>
        </authorList>
    </citation>
    <scope>NUCLEOTIDE SEQUENCE</scope>
    <source>
        <strain evidence="6">DAOM:BR144</strain>
    </source>
</reference>
<keyword evidence="3" id="KW-0687">Ribonucleoprotein</keyword>
<keyword evidence="2" id="KW-0689">Ribosomal protein</keyword>
<dbReference type="FunFam" id="2.30.170.40:FF:000003">
    <property type="entry name" value="54S ribosomal protein L24"/>
    <property type="match status" value="1"/>
</dbReference>